<evidence type="ECO:0000256" key="1">
    <source>
        <dbReference type="SAM" id="Phobius"/>
    </source>
</evidence>
<organism evidence="3 4">
    <name type="scientific">Roseibium sediminicola</name>
    <dbReference type="NCBI Taxonomy" id="2933272"/>
    <lineage>
        <taxon>Bacteria</taxon>
        <taxon>Pseudomonadati</taxon>
        <taxon>Pseudomonadota</taxon>
        <taxon>Alphaproteobacteria</taxon>
        <taxon>Hyphomicrobiales</taxon>
        <taxon>Stappiaceae</taxon>
        <taxon>Roseibium</taxon>
    </lineage>
</organism>
<keyword evidence="1" id="KW-0812">Transmembrane</keyword>
<dbReference type="SUPFAM" id="SSF56219">
    <property type="entry name" value="DNase I-like"/>
    <property type="match status" value="1"/>
</dbReference>
<evidence type="ECO:0000313" key="3">
    <source>
        <dbReference type="EMBL" id="MCK7612594.1"/>
    </source>
</evidence>
<comment type="caution">
    <text evidence="3">The sequence shown here is derived from an EMBL/GenBank/DDBJ whole genome shotgun (WGS) entry which is preliminary data.</text>
</comment>
<dbReference type="RefSeq" id="WP_248153648.1">
    <property type="nucleotide sequence ID" value="NZ_JALNMJ010000006.1"/>
</dbReference>
<name>A0ABT0GT19_9HYPH</name>
<dbReference type="Pfam" id="PF03372">
    <property type="entry name" value="Exo_endo_phos"/>
    <property type="match status" value="1"/>
</dbReference>
<feature type="domain" description="Endonuclease/exonuclease/phosphatase" evidence="2">
    <location>
        <begin position="135"/>
        <end position="354"/>
    </location>
</feature>
<evidence type="ECO:0000259" key="2">
    <source>
        <dbReference type="Pfam" id="PF03372"/>
    </source>
</evidence>
<keyword evidence="1" id="KW-1133">Transmembrane helix</keyword>
<dbReference type="Gene3D" id="3.60.10.10">
    <property type="entry name" value="Endonuclease/exonuclease/phosphatase"/>
    <property type="match status" value="1"/>
</dbReference>
<keyword evidence="3" id="KW-0378">Hydrolase</keyword>
<dbReference type="EMBL" id="JALNMJ010000006">
    <property type="protein sequence ID" value="MCK7612594.1"/>
    <property type="molecule type" value="Genomic_DNA"/>
</dbReference>
<evidence type="ECO:0000313" key="4">
    <source>
        <dbReference type="Proteomes" id="UP001431221"/>
    </source>
</evidence>
<accession>A0ABT0GT19</accession>
<gene>
    <name evidence="3" type="ORF">M0H32_10510</name>
</gene>
<keyword evidence="4" id="KW-1185">Reference proteome</keyword>
<keyword evidence="1" id="KW-0472">Membrane</keyword>
<dbReference type="Proteomes" id="UP001431221">
    <property type="component" value="Unassembled WGS sequence"/>
</dbReference>
<dbReference type="GO" id="GO:0004519">
    <property type="term" value="F:endonuclease activity"/>
    <property type="evidence" value="ECO:0007669"/>
    <property type="project" value="UniProtKB-KW"/>
</dbReference>
<feature type="transmembrane region" description="Helical" evidence="1">
    <location>
        <begin position="52"/>
        <end position="73"/>
    </location>
</feature>
<keyword evidence="3" id="KW-0255">Endonuclease</keyword>
<proteinExistence type="predicted"/>
<protein>
    <submittedName>
        <fullName evidence="3">Endonuclease/exonuclease/phosphatase family protein</fullName>
    </submittedName>
</protein>
<feature type="transmembrane region" description="Helical" evidence="1">
    <location>
        <begin position="80"/>
        <end position="99"/>
    </location>
</feature>
<dbReference type="InterPro" id="IPR036691">
    <property type="entry name" value="Endo/exonu/phosph_ase_sf"/>
</dbReference>
<dbReference type="InterPro" id="IPR005135">
    <property type="entry name" value="Endo/exonuclease/phosphatase"/>
</dbReference>
<reference evidence="3" key="1">
    <citation type="submission" date="2022-04" db="EMBL/GenBank/DDBJ databases">
        <title>Roseibium sp. CAU 1639 isolated from mud.</title>
        <authorList>
            <person name="Kim W."/>
        </authorList>
    </citation>
    <scope>NUCLEOTIDE SEQUENCE</scope>
    <source>
        <strain evidence="3">CAU 1639</strain>
    </source>
</reference>
<feature type="transmembrane region" description="Helical" evidence="1">
    <location>
        <begin position="12"/>
        <end position="40"/>
    </location>
</feature>
<keyword evidence="3" id="KW-0540">Nuclease</keyword>
<sequence>MLFRTKPKPRSLFASLLSLIGWCGSFGAIGVSAMGLSTFFAPDFWLADNMSFFLRQFLAAGIAGCLGGALGFVVHHRLQLIYRLIWAIAVIAFLTLAGLTGARTLANTKPLGPLAAGDKPIKIVSINLEHLFLGDKVLQAFLEQEKPDIVVLQEVLWWLQERRWERFGLEVGSAGKNGFPEYLKVGDLGGLAVYSRFPILKSEEQVIRGELPAGANVYYDADRELMSLTLDTGKAPLHLVVIHPDSPRTESRWLNKRSYFDEVDTVLDTLKAENGDNILAIGDWNSAPWSARFQETLERNGLKTAYPDGWPQTTRFFFDFRLHWILGAPVDQFAVSKDMQVVDVSLGPDIGSDHLPLIVELGQTTSAEN</sequence>